<name>A0A4C1UHY5_EUMVA</name>
<evidence type="ECO:0000313" key="10">
    <source>
        <dbReference type="Proteomes" id="UP000299102"/>
    </source>
</evidence>
<keyword evidence="6 8" id="KW-0472">Membrane</keyword>
<accession>A0A4C1UHY5</accession>
<feature type="transmembrane region" description="Helical" evidence="8">
    <location>
        <begin position="64"/>
        <end position="88"/>
    </location>
</feature>
<dbReference type="PANTHER" id="PTHR21421:SF29">
    <property type="entry name" value="GUSTATORY RECEPTOR 5A FOR TREHALOSE-RELATED"/>
    <property type="match status" value="1"/>
</dbReference>
<dbReference type="InterPro" id="IPR009318">
    <property type="entry name" value="Gustatory_rcpt"/>
</dbReference>
<evidence type="ECO:0000256" key="2">
    <source>
        <dbReference type="ARBA" id="ARBA00005327"/>
    </source>
</evidence>
<dbReference type="EMBL" id="BGZK01000176">
    <property type="protein sequence ID" value="GBP26081.1"/>
    <property type="molecule type" value="Genomic_DNA"/>
</dbReference>
<evidence type="ECO:0000313" key="9">
    <source>
        <dbReference type="EMBL" id="GBP26081.1"/>
    </source>
</evidence>
<evidence type="ECO:0000256" key="4">
    <source>
        <dbReference type="ARBA" id="ARBA00022692"/>
    </source>
</evidence>
<comment type="similarity">
    <text evidence="2">Belongs to the insect chemoreceptor superfamily. Gustatory receptor (GR) family. Gr5a subfamily.</text>
</comment>
<dbReference type="Proteomes" id="UP000299102">
    <property type="component" value="Unassembled WGS sequence"/>
</dbReference>
<evidence type="ECO:0000256" key="3">
    <source>
        <dbReference type="ARBA" id="ARBA00022475"/>
    </source>
</evidence>
<keyword evidence="7 9" id="KW-0675">Receptor</keyword>
<comment type="subcellular location">
    <subcellularLocation>
        <location evidence="1">Cell membrane</location>
        <topology evidence="1">Multi-pass membrane protein</topology>
    </subcellularLocation>
</comment>
<dbReference type="GO" id="GO:0050916">
    <property type="term" value="P:sensory perception of sweet taste"/>
    <property type="evidence" value="ECO:0007669"/>
    <property type="project" value="UniProtKB-ARBA"/>
</dbReference>
<dbReference type="Pfam" id="PF06151">
    <property type="entry name" value="Trehalose_recp"/>
    <property type="match status" value="1"/>
</dbReference>
<feature type="transmembrane region" description="Helical" evidence="8">
    <location>
        <begin position="261"/>
        <end position="281"/>
    </location>
</feature>
<keyword evidence="5 8" id="KW-1133">Transmembrane helix</keyword>
<dbReference type="GO" id="GO:0005886">
    <property type="term" value="C:plasma membrane"/>
    <property type="evidence" value="ECO:0007669"/>
    <property type="project" value="UniProtKB-SubCell"/>
</dbReference>
<evidence type="ECO:0000256" key="8">
    <source>
        <dbReference type="SAM" id="Phobius"/>
    </source>
</evidence>
<evidence type="ECO:0000256" key="5">
    <source>
        <dbReference type="ARBA" id="ARBA00022989"/>
    </source>
</evidence>
<keyword evidence="3" id="KW-1003">Cell membrane</keyword>
<comment type="caution">
    <text evidence="9">The sequence shown here is derived from an EMBL/GenBank/DDBJ whole genome shotgun (WGS) entry which is preliminary data.</text>
</comment>
<organism evidence="9 10">
    <name type="scientific">Eumeta variegata</name>
    <name type="common">Bagworm moth</name>
    <name type="synonym">Eumeta japonica</name>
    <dbReference type="NCBI Taxonomy" id="151549"/>
    <lineage>
        <taxon>Eukaryota</taxon>
        <taxon>Metazoa</taxon>
        <taxon>Ecdysozoa</taxon>
        <taxon>Arthropoda</taxon>
        <taxon>Hexapoda</taxon>
        <taxon>Insecta</taxon>
        <taxon>Pterygota</taxon>
        <taxon>Neoptera</taxon>
        <taxon>Endopterygota</taxon>
        <taxon>Lepidoptera</taxon>
        <taxon>Glossata</taxon>
        <taxon>Ditrysia</taxon>
        <taxon>Tineoidea</taxon>
        <taxon>Psychidae</taxon>
        <taxon>Oiketicinae</taxon>
        <taxon>Eumeta</taxon>
    </lineage>
</organism>
<sequence>MSSILRQARWFGVAGGGGRYSKAWGLNLLGVIFVVVGVSVLRVIRALTGQTMNSSGIYLMSGSVTVRLSGAIFYGNGLFSLLLMWRLASRWRDIARRWINVEESAFLNIVRDRALRRHMIMVTAILGVCTVGHYSLYIGIPVLIVSNLATCLWNFQDLVIILFSMGLASRYRRLNSFVGQHVKKENRCDNRLKMRLNIRLNVSTWRRIRKAYVSQAALVRCVDAEIGAIILLSNLNNLYFICLQLFLGITQDSGNTVNRVYYIASLVWLCVRACSVVLAAAEVHAHSKRALVHVYECPVWSYGPENGPAGGRACPTLESVKLDLFNFRDGAKGLSAPLKRVES</sequence>
<feature type="transmembrane region" description="Helical" evidence="8">
    <location>
        <begin position="144"/>
        <end position="168"/>
    </location>
</feature>
<proteinExistence type="inferred from homology"/>
<dbReference type="AlphaFoldDB" id="A0A4C1UHY5"/>
<keyword evidence="10" id="KW-1185">Reference proteome</keyword>
<dbReference type="PANTHER" id="PTHR21421">
    <property type="entry name" value="GUSTATORY RECEPTOR"/>
    <property type="match status" value="1"/>
</dbReference>
<keyword evidence="4 8" id="KW-0812">Transmembrane</keyword>
<reference evidence="9 10" key="1">
    <citation type="journal article" date="2019" name="Commun. Biol.">
        <title>The bagworm genome reveals a unique fibroin gene that provides high tensile strength.</title>
        <authorList>
            <person name="Kono N."/>
            <person name="Nakamura H."/>
            <person name="Ohtoshi R."/>
            <person name="Tomita M."/>
            <person name="Numata K."/>
            <person name="Arakawa K."/>
        </authorList>
    </citation>
    <scope>NUCLEOTIDE SEQUENCE [LARGE SCALE GENOMIC DNA]</scope>
</reference>
<evidence type="ECO:0000256" key="7">
    <source>
        <dbReference type="ARBA" id="ARBA00023170"/>
    </source>
</evidence>
<protein>
    <submittedName>
        <fullName evidence="9">Gustatory receptor for sugar taste 64a</fullName>
    </submittedName>
</protein>
<feature type="transmembrane region" description="Helical" evidence="8">
    <location>
        <begin position="228"/>
        <end position="249"/>
    </location>
</feature>
<evidence type="ECO:0000256" key="1">
    <source>
        <dbReference type="ARBA" id="ARBA00004651"/>
    </source>
</evidence>
<feature type="transmembrane region" description="Helical" evidence="8">
    <location>
        <begin position="24"/>
        <end position="44"/>
    </location>
</feature>
<dbReference type="OrthoDB" id="5800391at2759"/>
<dbReference type="GO" id="GO:0008527">
    <property type="term" value="F:taste receptor activity"/>
    <property type="evidence" value="ECO:0007669"/>
    <property type="project" value="InterPro"/>
</dbReference>
<gene>
    <name evidence="9" type="primary">Gr64a</name>
    <name evidence="9" type="ORF">EVAR_15093_1</name>
</gene>
<dbReference type="STRING" id="151549.A0A4C1UHY5"/>
<feature type="transmembrane region" description="Helical" evidence="8">
    <location>
        <begin position="119"/>
        <end position="138"/>
    </location>
</feature>
<evidence type="ECO:0000256" key="6">
    <source>
        <dbReference type="ARBA" id="ARBA00023136"/>
    </source>
</evidence>